<dbReference type="GO" id="GO:0004674">
    <property type="term" value="F:protein serine/threonine kinase activity"/>
    <property type="evidence" value="ECO:0007669"/>
    <property type="project" value="UniProtKB-KW"/>
</dbReference>
<evidence type="ECO:0000256" key="3">
    <source>
        <dbReference type="ARBA" id="ARBA00022777"/>
    </source>
</evidence>
<proteinExistence type="predicted"/>
<gene>
    <name evidence="7" type="ORF">DB30_00830</name>
</gene>
<accession>A0A0C2CP46</accession>
<keyword evidence="2 5" id="KW-0547">Nucleotide-binding</keyword>
<evidence type="ECO:0000256" key="1">
    <source>
        <dbReference type="ARBA" id="ARBA00022679"/>
    </source>
</evidence>
<keyword evidence="1" id="KW-0808">Transferase</keyword>
<evidence type="ECO:0000256" key="5">
    <source>
        <dbReference type="PROSITE-ProRule" id="PRU10141"/>
    </source>
</evidence>
<dbReference type="SUPFAM" id="SSF49879">
    <property type="entry name" value="SMAD/FHA domain"/>
    <property type="match status" value="1"/>
</dbReference>
<keyword evidence="3 7" id="KW-0418">Kinase</keyword>
<dbReference type="SMART" id="SM00220">
    <property type="entry name" value="S_TKc"/>
    <property type="match status" value="1"/>
</dbReference>
<evidence type="ECO:0000259" key="6">
    <source>
        <dbReference type="PROSITE" id="PS50011"/>
    </source>
</evidence>
<sequence>MSPLDERLGYRQAGSRAHPHNMNAIIEELELQPGDRYGEFEILKVLGRGGFARVFAARSPNFPEPIALKLSRTPITEEAMAIRALREIRILQNLRNPYVVHILDNGMGEDERWFMVMELLEGQTLLEHYDFAKPMDPPRALRMIYEACVGLDEAHEMGIVHRDLKPENMWISAGTHTCKVIDFGLARAWDPGSTMGTDATVGHMLIGTPHYAQPEQVASGVLVPASDIYSLGTVLYELLSAHSHLFADEPLDHARDRLRDDPLGWLSAHVKRELVPIDHYPIGQELPEPVRDTLHWMLAKQPEHRPARGGVAAEHLAWILHTIYATPVAALLRTARPDGSNPSQILIPGGYEVGNTKTCAIAIPAGGPGRVHATLRWLGPGHQAVLSPTQPHGTVWVNGHLLERPVLLVPGTYFDIAGTRMVLDYPTPSSPPSFN</sequence>
<dbReference type="InterPro" id="IPR017441">
    <property type="entry name" value="Protein_kinase_ATP_BS"/>
</dbReference>
<evidence type="ECO:0000313" key="8">
    <source>
        <dbReference type="Proteomes" id="UP000031599"/>
    </source>
</evidence>
<dbReference type="PANTHER" id="PTHR43289:SF6">
    <property type="entry name" value="SERINE_THREONINE-PROTEIN KINASE NEKL-3"/>
    <property type="match status" value="1"/>
</dbReference>
<dbReference type="InterPro" id="IPR008984">
    <property type="entry name" value="SMAD_FHA_dom_sf"/>
</dbReference>
<keyword evidence="4 5" id="KW-0067">ATP-binding</keyword>
<evidence type="ECO:0000256" key="2">
    <source>
        <dbReference type="ARBA" id="ARBA00022741"/>
    </source>
</evidence>
<dbReference type="InterPro" id="IPR000719">
    <property type="entry name" value="Prot_kinase_dom"/>
</dbReference>
<dbReference type="InterPro" id="IPR011009">
    <property type="entry name" value="Kinase-like_dom_sf"/>
</dbReference>
<dbReference type="Gene3D" id="3.30.200.20">
    <property type="entry name" value="Phosphorylase Kinase, domain 1"/>
    <property type="match status" value="1"/>
</dbReference>
<evidence type="ECO:0000313" key="7">
    <source>
        <dbReference type="EMBL" id="KIG12996.1"/>
    </source>
</evidence>
<keyword evidence="7" id="KW-0723">Serine/threonine-protein kinase</keyword>
<name>A0A0C2CP46_9BACT</name>
<protein>
    <submittedName>
        <fullName evidence="7">Serine/threonine protein kinase</fullName>
    </submittedName>
</protein>
<dbReference type="PANTHER" id="PTHR43289">
    <property type="entry name" value="MITOGEN-ACTIVATED PROTEIN KINASE KINASE KINASE 20-RELATED"/>
    <property type="match status" value="1"/>
</dbReference>
<feature type="binding site" evidence="5">
    <location>
        <position position="69"/>
    </location>
    <ligand>
        <name>ATP</name>
        <dbReference type="ChEBI" id="CHEBI:30616"/>
    </ligand>
</feature>
<dbReference type="CDD" id="cd14014">
    <property type="entry name" value="STKc_PknB_like"/>
    <property type="match status" value="1"/>
</dbReference>
<reference evidence="7 8" key="1">
    <citation type="submission" date="2014-12" db="EMBL/GenBank/DDBJ databases">
        <title>Genome assembly of Enhygromyxa salina DSM 15201.</title>
        <authorList>
            <person name="Sharma G."/>
            <person name="Subramanian S."/>
        </authorList>
    </citation>
    <scope>NUCLEOTIDE SEQUENCE [LARGE SCALE GENOMIC DNA]</scope>
    <source>
        <strain evidence="7 8">DSM 15201</strain>
    </source>
</reference>
<organism evidence="7 8">
    <name type="scientific">Enhygromyxa salina</name>
    <dbReference type="NCBI Taxonomy" id="215803"/>
    <lineage>
        <taxon>Bacteria</taxon>
        <taxon>Pseudomonadati</taxon>
        <taxon>Myxococcota</taxon>
        <taxon>Polyangia</taxon>
        <taxon>Nannocystales</taxon>
        <taxon>Nannocystaceae</taxon>
        <taxon>Enhygromyxa</taxon>
    </lineage>
</organism>
<dbReference type="EMBL" id="JMCC02000111">
    <property type="protein sequence ID" value="KIG12996.1"/>
    <property type="molecule type" value="Genomic_DNA"/>
</dbReference>
<dbReference type="PROSITE" id="PS00107">
    <property type="entry name" value="PROTEIN_KINASE_ATP"/>
    <property type="match status" value="1"/>
</dbReference>
<dbReference type="CDD" id="cd00060">
    <property type="entry name" value="FHA"/>
    <property type="match status" value="1"/>
</dbReference>
<dbReference type="Proteomes" id="UP000031599">
    <property type="component" value="Unassembled WGS sequence"/>
</dbReference>
<dbReference type="SUPFAM" id="SSF56112">
    <property type="entry name" value="Protein kinase-like (PK-like)"/>
    <property type="match status" value="1"/>
</dbReference>
<dbReference type="GO" id="GO:0005524">
    <property type="term" value="F:ATP binding"/>
    <property type="evidence" value="ECO:0007669"/>
    <property type="project" value="UniProtKB-UniRule"/>
</dbReference>
<dbReference type="Pfam" id="PF00069">
    <property type="entry name" value="Pkinase"/>
    <property type="match status" value="1"/>
</dbReference>
<comment type="caution">
    <text evidence="7">The sequence shown here is derived from an EMBL/GenBank/DDBJ whole genome shotgun (WGS) entry which is preliminary data.</text>
</comment>
<evidence type="ECO:0000256" key="4">
    <source>
        <dbReference type="ARBA" id="ARBA00022840"/>
    </source>
</evidence>
<dbReference type="RefSeq" id="WP_240480389.1">
    <property type="nucleotide sequence ID" value="NZ_JMCC02000111.1"/>
</dbReference>
<dbReference type="Gene3D" id="1.10.510.10">
    <property type="entry name" value="Transferase(Phosphotransferase) domain 1"/>
    <property type="match status" value="1"/>
</dbReference>
<dbReference type="PROSITE" id="PS50011">
    <property type="entry name" value="PROTEIN_KINASE_DOM"/>
    <property type="match status" value="1"/>
</dbReference>
<dbReference type="AlphaFoldDB" id="A0A0C2CP46"/>
<feature type="domain" description="Protein kinase" evidence="6">
    <location>
        <begin position="40"/>
        <end position="319"/>
    </location>
</feature>